<dbReference type="Proteomes" id="UP000830671">
    <property type="component" value="Chromosome 5"/>
</dbReference>
<dbReference type="EMBL" id="CP019477">
    <property type="protein sequence ID" value="UQC84966.1"/>
    <property type="molecule type" value="Genomic_DNA"/>
</dbReference>
<organism evidence="1 2">
    <name type="scientific">Colletotrichum lupini</name>
    <dbReference type="NCBI Taxonomy" id="145971"/>
    <lineage>
        <taxon>Eukaryota</taxon>
        <taxon>Fungi</taxon>
        <taxon>Dikarya</taxon>
        <taxon>Ascomycota</taxon>
        <taxon>Pezizomycotina</taxon>
        <taxon>Sordariomycetes</taxon>
        <taxon>Hypocreomycetidae</taxon>
        <taxon>Glomerellales</taxon>
        <taxon>Glomerellaceae</taxon>
        <taxon>Colletotrichum</taxon>
        <taxon>Colletotrichum acutatum species complex</taxon>
    </lineage>
</organism>
<dbReference type="AlphaFoldDB" id="A0A9Q8WIW8"/>
<gene>
    <name evidence="1" type="ORF">CLUP02_10462</name>
</gene>
<protein>
    <submittedName>
        <fullName evidence="1">Uncharacterized protein</fullName>
    </submittedName>
</protein>
<evidence type="ECO:0000313" key="1">
    <source>
        <dbReference type="EMBL" id="UQC84966.1"/>
    </source>
</evidence>
<reference evidence="1" key="1">
    <citation type="journal article" date="2021" name="Mol. Plant Microbe Interact.">
        <title>Complete Genome Sequence of the Plant-Pathogenic Fungus Colletotrichum lupini.</title>
        <authorList>
            <person name="Baroncelli R."/>
            <person name="Pensec F."/>
            <person name="Da Lio D."/>
            <person name="Boufleur T."/>
            <person name="Vicente I."/>
            <person name="Sarrocco S."/>
            <person name="Picot A."/>
            <person name="Baraldi E."/>
            <person name="Sukno S."/>
            <person name="Thon M."/>
            <person name="Le Floch G."/>
        </authorList>
    </citation>
    <scope>NUCLEOTIDE SEQUENCE</scope>
    <source>
        <strain evidence="1">IMI 504893</strain>
    </source>
</reference>
<keyword evidence="2" id="KW-1185">Reference proteome</keyword>
<proteinExistence type="predicted"/>
<dbReference type="GeneID" id="73344448"/>
<dbReference type="RefSeq" id="XP_049146583.1">
    <property type="nucleotide sequence ID" value="XM_049289438.1"/>
</dbReference>
<name>A0A9Q8WIW8_9PEZI</name>
<sequence length="784" mass="87723">MRGSTPVFPVQSNLFQGSPSPTIFPPFPLSSHCEKWRQVPSRTAPARREFSKSFRDRAANPVDLIFGSRCRCPSYTIRTDPTTSDFCFGTRHHQPPIYPSSLPQLLIALPLQQSSMGFRPIMAHGNWYGYLLSGLLDAASRDATLILTRRTARSTIYHRPAPKVVHNGPSSTTMTDNSLFAGLGGMEIARFGRRQIKKPEPRQAIAAIAKCEREFFCLPLRDLRLIVTDKITYAFEVRTQASLSHGRNGMPKLPSLNRVKFLILFFGRNLAQPSQVHIDIPGCAISKGRHIRLVFLDSVMAIVPRQPISSYELPTEARSGFTKTRHDGLALMKPQVVYKPPRRLQMDTSTGHVDRLVFPRPETLRFLVSRLVACHIHFLRKMARYSARPQLRPRPWPPNSKCAIIISPKIGRDEEEHSLRGYQTSSPAYRILIIITSIVLALQYLNLGSVISLSRINAPLLKRDLVMSSLQATDFETFSVSATRFLTASWTHLVEAHLDPSRSSRTCVVLNIIITCTEDSLDNLAAHEPRHQTSGGVGLAWTLHEATQHDAIMQMRLLAAFDSDAVVQPCTLSNNVQVPGERVRLHRAGADETQRRPTLDLGVPPFLFHARPAGPEPMSANVVHAVHTESPVCHAQAHFTQAFRSRNKTRYDAASRGACNVLTNLCCGMQCGLLHHHAFLFRPSSNQRNTWYGYASHAFWVSKVHNIHQNTTEASFKFPSVQIPASPKHIFASRQSQNHSIKSRNTGIQTKARGEVFPGAAMEEKCDEFLGTPSPYLPLRAQRA</sequence>
<accession>A0A9Q8WIW8</accession>
<evidence type="ECO:0000313" key="2">
    <source>
        <dbReference type="Proteomes" id="UP000830671"/>
    </source>
</evidence>
<dbReference type="KEGG" id="clup:CLUP02_10462"/>